<dbReference type="PROSITE" id="PS00892">
    <property type="entry name" value="HIT_1"/>
    <property type="match status" value="1"/>
</dbReference>
<dbReference type="GO" id="GO:0003824">
    <property type="term" value="F:catalytic activity"/>
    <property type="evidence" value="ECO:0007669"/>
    <property type="project" value="InterPro"/>
</dbReference>
<dbReference type="WBParaSite" id="nRc.2.0.1.t16145-RA">
    <property type="protein sequence ID" value="nRc.2.0.1.t16145-RA"/>
    <property type="gene ID" value="nRc.2.0.1.g16145"/>
</dbReference>
<organism evidence="4 5">
    <name type="scientific">Romanomermis culicivorax</name>
    <name type="common">Nematode worm</name>
    <dbReference type="NCBI Taxonomy" id="13658"/>
    <lineage>
        <taxon>Eukaryota</taxon>
        <taxon>Metazoa</taxon>
        <taxon>Ecdysozoa</taxon>
        <taxon>Nematoda</taxon>
        <taxon>Enoplea</taxon>
        <taxon>Dorylaimia</taxon>
        <taxon>Mermithida</taxon>
        <taxon>Mermithoidea</taxon>
        <taxon>Mermithidae</taxon>
        <taxon>Romanomermis</taxon>
    </lineage>
</organism>
<dbReference type="InterPro" id="IPR019808">
    <property type="entry name" value="Histidine_triad_CS"/>
</dbReference>
<keyword evidence="4" id="KW-1185">Reference proteome</keyword>
<reference evidence="5" key="1">
    <citation type="submission" date="2022-11" db="UniProtKB">
        <authorList>
            <consortium name="WormBaseParasite"/>
        </authorList>
    </citation>
    <scope>IDENTIFICATION</scope>
</reference>
<accession>A0A915IQJ8</accession>
<protein>
    <submittedName>
        <fullName evidence="5">Bis(5'-adenosyl)-triphosphatase</fullName>
    </submittedName>
</protein>
<dbReference type="InterPro" id="IPR003010">
    <property type="entry name" value="C-N_Hydrolase"/>
</dbReference>
<sequence length="230" mass="26048">INHFQVLLRAQAITNQCYVVAAAQTGQHNEKRSSFGHSMVVDPWGTVVAQCNEGVGFCLASIDLNYLANVRKNLPCFEHRRLDLYDVPSQNNDKFFDPDQSATYTFGQVLIPSSHVFVLTHLSFAFVNIKPVLPGHVELSDLFKCVHRIEKELEMLHNVTSTTLCIQDGPDAGQSINHVHVHIIPRQKGDFGDEIYRKIATHDKEKKGQKTIEEMTKEAAQLRKLFYYAP</sequence>
<dbReference type="Proteomes" id="UP000887565">
    <property type="component" value="Unplaced"/>
</dbReference>
<dbReference type="InterPro" id="IPR036526">
    <property type="entry name" value="C-N_Hydrolase_sf"/>
</dbReference>
<dbReference type="SUPFAM" id="SSF56317">
    <property type="entry name" value="Carbon-nitrogen hydrolase"/>
    <property type="match status" value="1"/>
</dbReference>
<dbReference type="SUPFAM" id="SSF54197">
    <property type="entry name" value="HIT-like"/>
    <property type="match status" value="1"/>
</dbReference>
<evidence type="ECO:0000256" key="1">
    <source>
        <dbReference type="PROSITE-ProRule" id="PRU00464"/>
    </source>
</evidence>
<dbReference type="PANTHER" id="PTHR46243">
    <property type="entry name" value="BIS(5'-ADENOSYL)-TRIPHOSPHATASE"/>
    <property type="match status" value="1"/>
</dbReference>
<dbReference type="Pfam" id="PF00795">
    <property type="entry name" value="CN_hydrolase"/>
    <property type="match status" value="1"/>
</dbReference>
<dbReference type="Gene3D" id="3.30.428.10">
    <property type="entry name" value="HIT-like"/>
    <property type="match status" value="2"/>
</dbReference>
<evidence type="ECO:0000259" key="2">
    <source>
        <dbReference type="PROSITE" id="PS50263"/>
    </source>
</evidence>
<dbReference type="Pfam" id="PF01230">
    <property type="entry name" value="HIT"/>
    <property type="match status" value="1"/>
</dbReference>
<evidence type="ECO:0000313" key="4">
    <source>
        <dbReference type="Proteomes" id="UP000887565"/>
    </source>
</evidence>
<dbReference type="PANTHER" id="PTHR46243:SF1">
    <property type="entry name" value="BIS(5'-ADENOSYL)-TRIPHOSPHATASE"/>
    <property type="match status" value="1"/>
</dbReference>
<feature type="short sequence motif" description="Histidine triad motif" evidence="1">
    <location>
        <begin position="178"/>
        <end position="182"/>
    </location>
</feature>
<proteinExistence type="predicted"/>
<dbReference type="PROSITE" id="PS51084">
    <property type="entry name" value="HIT_2"/>
    <property type="match status" value="1"/>
</dbReference>
<dbReference type="InterPro" id="IPR011146">
    <property type="entry name" value="HIT-like"/>
</dbReference>
<dbReference type="AlphaFoldDB" id="A0A915IQJ8"/>
<name>A0A915IQJ8_ROMCU</name>
<dbReference type="OMA" id="HITEDKP"/>
<dbReference type="PROSITE" id="PS50263">
    <property type="entry name" value="CN_HYDROLASE"/>
    <property type="match status" value="1"/>
</dbReference>
<dbReference type="Gene3D" id="3.60.110.10">
    <property type="entry name" value="Carbon-nitrogen hydrolase"/>
    <property type="match status" value="1"/>
</dbReference>
<feature type="domain" description="HIT" evidence="3">
    <location>
        <begin position="109"/>
        <end position="193"/>
    </location>
</feature>
<evidence type="ECO:0000313" key="5">
    <source>
        <dbReference type="WBParaSite" id="nRc.2.0.1.t16145-RA"/>
    </source>
</evidence>
<dbReference type="InterPro" id="IPR051884">
    <property type="entry name" value="Bis(5'-adenosyl)-TPase_reg"/>
</dbReference>
<evidence type="ECO:0000259" key="3">
    <source>
        <dbReference type="PROSITE" id="PS51084"/>
    </source>
</evidence>
<dbReference type="InterPro" id="IPR036265">
    <property type="entry name" value="HIT-like_sf"/>
</dbReference>
<feature type="domain" description="CN hydrolase" evidence="2">
    <location>
        <begin position="1"/>
        <end position="64"/>
    </location>
</feature>